<organism evidence="2 3">
    <name type="scientific">Magnetospirillum moscoviense</name>
    <dbReference type="NCBI Taxonomy" id="1437059"/>
    <lineage>
        <taxon>Bacteria</taxon>
        <taxon>Pseudomonadati</taxon>
        <taxon>Pseudomonadota</taxon>
        <taxon>Alphaproteobacteria</taxon>
        <taxon>Rhodospirillales</taxon>
        <taxon>Rhodospirillaceae</taxon>
        <taxon>Magnetospirillum</taxon>
    </lineage>
</organism>
<dbReference type="RefSeq" id="WP_068503370.1">
    <property type="nucleotide sequence ID" value="NZ_LWQU01000165.1"/>
</dbReference>
<gene>
    <name evidence="2" type="ORF">A6A05_15510</name>
</gene>
<evidence type="ECO:0000256" key="1">
    <source>
        <dbReference type="SAM" id="Phobius"/>
    </source>
</evidence>
<dbReference type="Proteomes" id="UP000078543">
    <property type="component" value="Unassembled WGS sequence"/>
</dbReference>
<dbReference type="AlphaFoldDB" id="A0A178MHL9"/>
<proteinExistence type="predicted"/>
<name>A0A178MHL9_9PROT</name>
<keyword evidence="1" id="KW-1133">Transmembrane helix</keyword>
<sequence length="303" mass="32942">MEPAPTSRLRRWAVRLPLGLAGLVVLYYAVGMVAAHKIDDDLAFSAGHPAPEHSRAVAIAARLIFREVDIHQWVANDPVFKPSALLDNMPAFQQGLLAGLSRFAATLSAIEGQDPELDRAAGLLKYPGTVWKFDPRTSWAPTASAEKQYRAAARNLDIFNERLSAGEARYDRSAESLRTLLIHAIADLGVAADALDSHLVEDRSIFLDFDADTLFYTTKGRLYAHALITRELGADFAELLAKRNLDDLWSTLLLSLNRAASLDPPVVLSGAGDATLLPSHLTAQGYHLLQARAKMAAIAARLG</sequence>
<dbReference type="EMBL" id="LWQU01000165">
    <property type="protein sequence ID" value="OAN47618.1"/>
    <property type="molecule type" value="Genomic_DNA"/>
</dbReference>
<keyword evidence="1" id="KW-0472">Membrane</keyword>
<protein>
    <submittedName>
        <fullName evidence="2">Uncharacterized protein</fullName>
    </submittedName>
</protein>
<keyword evidence="3" id="KW-1185">Reference proteome</keyword>
<comment type="caution">
    <text evidence="2">The sequence shown here is derived from an EMBL/GenBank/DDBJ whole genome shotgun (WGS) entry which is preliminary data.</text>
</comment>
<feature type="transmembrane region" description="Helical" evidence="1">
    <location>
        <begin position="12"/>
        <end position="30"/>
    </location>
</feature>
<evidence type="ECO:0000313" key="2">
    <source>
        <dbReference type="EMBL" id="OAN47618.1"/>
    </source>
</evidence>
<accession>A0A178MHL9</accession>
<keyword evidence="1" id="KW-0812">Transmembrane</keyword>
<reference evidence="2 3" key="1">
    <citation type="submission" date="2016-04" db="EMBL/GenBank/DDBJ databases">
        <title>Draft genome sequence of freshwater magnetotactic bacteria Magnetospirillum marisnigri SP-1 and Magnetospirillum moscoviense BB-1.</title>
        <authorList>
            <person name="Koziaeva V."/>
            <person name="Dziuba M.V."/>
            <person name="Ivanov T.M."/>
            <person name="Kuznetsov B."/>
            <person name="Grouzdev D.S."/>
        </authorList>
    </citation>
    <scope>NUCLEOTIDE SEQUENCE [LARGE SCALE GENOMIC DNA]</scope>
    <source>
        <strain evidence="2 3">BB-1</strain>
    </source>
</reference>
<evidence type="ECO:0000313" key="3">
    <source>
        <dbReference type="Proteomes" id="UP000078543"/>
    </source>
</evidence>
<dbReference type="STRING" id="1437059.A6A05_15510"/>
<dbReference type="OrthoDB" id="7594726at2"/>